<protein>
    <recommendedName>
        <fullName evidence="4">Tick transposon</fullName>
    </recommendedName>
</protein>
<dbReference type="Ensembl" id="ENSAPOT00000023779.1">
    <property type="protein sequence ID" value="ENSAPOP00000015178.1"/>
    <property type="gene ID" value="ENSAPOG00000018125.1"/>
</dbReference>
<dbReference type="GeneTree" id="ENSGT00940000167314"/>
<dbReference type="PANTHER" id="PTHR33198:SF19">
    <property type="entry name" value="CCHC-TYPE DOMAIN-CONTAINING PROTEIN"/>
    <property type="match status" value="1"/>
</dbReference>
<dbReference type="PANTHER" id="PTHR33198">
    <property type="entry name" value="ANK_REP_REGION DOMAIN-CONTAINING PROTEIN-RELATED"/>
    <property type="match status" value="1"/>
</dbReference>
<reference evidence="2" key="2">
    <citation type="submission" date="2025-09" db="UniProtKB">
        <authorList>
            <consortium name="Ensembl"/>
        </authorList>
    </citation>
    <scope>IDENTIFICATION</scope>
</reference>
<proteinExistence type="predicted"/>
<dbReference type="AlphaFoldDB" id="A0A3Q1FDP4"/>
<accession>A0A3Q1FDP4</accession>
<feature type="compositionally biased region" description="Polar residues" evidence="1">
    <location>
        <begin position="164"/>
        <end position="175"/>
    </location>
</feature>
<feature type="region of interest" description="Disordered" evidence="1">
    <location>
        <begin position="164"/>
        <end position="183"/>
    </location>
</feature>
<keyword evidence="3" id="KW-1185">Reference proteome</keyword>
<evidence type="ECO:0000313" key="3">
    <source>
        <dbReference type="Proteomes" id="UP000257200"/>
    </source>
</evidence>
<evidence type="ECO:0000313" key="2">
    <source>
        <dbReference type="Ensembl" id="ENSAPOP00000015178.1"/>
    </source>
</evidence>
<dbReference type="Proteomes" id="UP000257200">
    <property type="component" value="Unplaced"/>
</dbReference>
<sequence length="196" mass="22122">MATYGKLVEFDPDSADWQQYVERQEFYFVSNFIEEEDQKRAVFLSSCGKKAYALLRDLCQPGKPGELPLSELLKKLSDHFTPKPSVIVERFKFHSKVTQPGQSVLSFLAELRRLTEHCGFGAAMDDMIRDRLVCGINDDCMQRRILAEPDDKLTLARAVSNITGNEPENQAQETVGQAPPQEAPTYLKDYVVTGAE</sequence>
<organism evidence="2 3">
    <name type="scientific">Acanthochromis polyacanthus</name>
    <name type="common">spiny chromis</name>
    <dbReference type="NCBI Taxonomy" id="80966"/>
    <lineage>
        <taxon>Eukaryota</taxon>
        <taxon>Metazoa</taxon>
        <taxon>Chordata</taxon>
        <taxon>Craniata</taxon>
        <taxon>Vertebrata</taxon>
        <taxon>Euteleostomi</taxon>
        <taxon>Actinopterygii</taxon>
        <taxon>Neopterygii</taxon>
        <taxon>Teleostei</taxon>
        <taxon>Neoteleostei</taxon>
        <taxon>Acanthomorphata</taxon>
        <taxon>Ovalentaria</taxon>
        <taxon>Pomacentridae</taxon>
        <taxon>Acanthochromis</taxon>
    </lineage>
</organism>
<evidence type="ECO:0008006" key="4">
    <source>
        <dbReference type="Google" id="ProtNLM"/>
    </source>
</evidence>
<name>A0A3Q1FDP4_9TELE</name>
<dbReference type="InParanoid" id="A0A3Q1FDP4"/>
<reference evidence="2" key="1">
    <citation type="submission" date="2025-08" db="UniProtKB">
        <authorList>
            <consortium name="Ensembl"/>
        </authorList>
    </citation>
    <scope>IDENTIFICATION</scope>
</reference>
<evidence type="ECO:0000256" key="1">
    <source>
        <dbReference type="SAM" id="MobiDB-lite"/>
    </source>
</evidence>